<gene>
    <name evidence="2" type="ORF">MBHS_00733</name>
</gene>
<name>A0A1H6F678_9GAMM</name>
<feature type="chain" id="PRO_5014971039" evidence="1">
    <location>
        <begin position="25"/>
        <end position="72"/>
    </location>
</feature>
<accession>A0A1H6F678</accession>
<dbReference type="RefSeq" id="WP_103918898.1">
    <property type="nucleotide sequence ID" value="NZ_FMSV02000127.1"/>
</dbReference>
<evidence type="ECO:0000313" key="3">
    <source>
        <dbReference type="Proteomes" id="UP000236724"/>
    </source>
</evidence>
<organism evidence="2 3">
    <name type="scientific">Candidatus Venteria ishoeyi</name>
    <dbReference type="NCBI Taxonomy" id="1899563"/>
    <lineage>
        <taxon>Bacteria</taxon>
        <taxon>Pseudomonadati</taxon>
        <taxon>Pseudomonadota</taxon>
        <taxon>Gammaproteobacteria</taxon>
        <taxon>Thiotrichales</taxon>
        <taxon>Thiotrichaceae</taxon>
        <taxon>Venteria</taxon>
    </lineage>
</organism>
<keyword evidence="1" id="KW-0732">Signal</keyword>
<dbReference type="EMBL" id="FMSV02000127">
    <property type="protein sequence ID" value="SEH04881.1"/>
    <property type="molecule type" value="Genomic_DNA"/>
</dbReference>
<reference evidence="2 3" key="1">
    <citation type="submission" date="2016-10" db="EMBL/GenBank/DDBJ databases">
        <authorList>
            <person name="de Groot N.N."/>
        </authorList>
    </citation>
    <scope>NUCLEOTIDE SEQUENCE [LARGE SCALE GENOMIC DNA]</scope>
    <source>
        <strain evidence="2">MBHS1</strain>
    </source>
</reference>
<sequence length="72" mass="8042">MKFKIKKIILFFLIGGLNSQMVSAGPFEDGYAAGQSSCQAVTYPAVTDYYQEEYNESYRAGLTNCSTRPPHH</sequence>
<dbReference type="Proteomes" id="UP000236724">
    <property type="component" value="Unassembled WGS sequence"/>
</dbReference>
<feature type="signal peptide" evidence="1">
    <location>
        <begin position="1"/>
        <end position="24"/>
    </location>
</feature>
<proteinExistence type="predicted"/>
<protein>
    <submittedName>
        <fullName evidence="2">Uncharacterized protein</fullName>
    </submittedName>
</protein>
<keyword evidence="3" id="KW-1185">Reference proteome</keyword>
<evidence type="ECO:0000256" key="1">
    <source>
        <dbReference type="SAM" id="SignalP"/>
    </source>
</evidence>
<evidence type="ECO:0000313" key="2">
    <source>
        <dbReference type="EMBL" id="SEH04881.1"/>
    </source>
</evidence>
<dbReference type="AlphaFoldDB" id="A0A1H6F678"/>